<protein>
    <submittedName>
        <fullName evidence="2">Uncharacterized protein</fullName>
    </submittedName>
</protein>
<keyword evidence="3" id="KW-1185">Reference proteome</keyword>
<evidence type="ECO:0000256" key="1">
    <source>
        <dbReference type="SAM" id="SignalP"/>
    </source>
</evidence>
<feature type="chain" id="PRO_5046747572" evidence="1">
    <location>
        <begin position="19"/>
        <end position="118"/>
    </location>
</feature>
<dbReference type="EMBL" id="JAYGJQ010000001">
    <property type="protein sequence ID" value="MEA9355859.1"/>
    <property type="molecule type" value="Genomic_DNA"/>
</dbReference>
<gene>
    <name evidence="2" type="ORF">SHI21_06595</name>
</gene>
<evidence type="ECO:0000313" key="3">
    <source>
        <dbReference type="Proteomes" id="UP001302274"/>
    </source>
</evidence>
<organism evidence="2 3">
    <name type="scientific">Bacteriovorax antarcticus</name>
    <dbReference type="NCBI Taxonomy" id="3088717"/>
    <lineage>
        <taxon>Bacteria</taxon>
        <taxon>Pseudomonadati</taxon>
        <taxon>Bdellovibrionota</taxon>
        <taxon>Bacteriovoracia</taxon>
        <taxon>Bacteriovoracales</taxon>
        <taxon>Bacteriovoracaceae</taxon>
        <taxon>Bacteriovorax</taxon>
    </lineage>
</organism>
<evidence type="ECO:0000313" key="2">
    <source>
        <dbReference type="EMBL" id="MEA9355859.1"/>
    </source>
</evidence>
<accession>A0ABU5VU23</accession>
<keyword evidence="1" id="KW-0732">Signal</keyword>
<dbReference type="RefSeq" id="WP_323575489.1">
    <property type="nucleotide sequence ID" value="NZ_JAYGJQ010000001.1"/>
</dbReference>
<feature type="signal peptide" evidence="1">
    <location>
        <begin position="1"/>
        <end position="18"/>
    </location>
</feature>
<comment type="caution">
    <text evidence="2">The sequence shown here is derived from an EMBL/GenBank/DDBJ whole genome shotgun (WGS) entry which is preliminary data.</text>
</comment>
<sequence>MKFLAIVCSVMFSVQVFAVTPYTFHCTFSGDSCKISEVTKMDEIETGLFGGVEGNFELYYEKKSETMYIYLGDDLKGLSIGAHTMAQQNEAKNGLVGIILGEDSSTFKELSIARPVLK</sequence>
<name>A0ABU5VU23_9BACT</name>
<reference evidence="2 3" key="1">
    <citation type="submission" date="2023-11" db="EMBL/GenBank/DDBJ databases">
        <title>A Novel Polar Bacteriovorax (B. antarcticus) Isolated from the Biocrust in Antarctica.</title>
        <authorList>
            <person name="Mun W."/>
            <person name="Choi S.Y."/>
            <person name="Mitchell R.J."/>
        </authorList>
    </citation>
    <scope>NUCLEOTIDE SEQUENCE [LARGE SCALE GENOMIC DNA]</scope>
    <source>
        <strain evidence="2 3">PP10</strain>
    </source>
</reference>
<proteinExistence type="predicted"/>
<dbReference type="Proteomes" id="UP001302274">
    <property type="component" value="Unassembled WGS sequence"/>
</dbReference>